<gene>
    <name evidence="3" type="ORF">ACFSR0_02785</name>
</gene>
<dbReference type="SUPFAM" id="SSF50151">
    <property type="entry name" value="SacY-like RNA-binding domain"/>
    <property type="match status" value="1"/>
</dbReference>
<proteinExistence type="predicted"/>
<dbReference type="InterPro" id="IPR050661">
    <property type="entry name" value="BglG_antiterminators"/>
</dbReference>
<dbReference type="InterPro" id="IPR036650">
    <property type="entry name" value="CAT_RNA-bd_dom_sf"/>
</dbReference>
<feature type="domain" description="PRD" evidence="2">
    <location>
        <begin position="65"/>
        <end position="170"/>
    </location>
</feature>
<dbReference type="InterPro" id="IPR004341">
    <property type="entry name" value="CAT_RNA-bd_dom"/>
</dbReference>
<evidence type="ECO:0000313" key="4">
    <source>
        <dbReference type="Proteomes" id="UP001597427"/>
    </source>
</evidence>
<name>A0ABW5THH5_9ENTE</name>
<keyword evidence="4" id="KW-1185">Reference proteome</keyword>
<protein>
    <submittedName>
        <fullName evidence="3">PRD domain-containing protein</fullName>
    </submittedName>
</protein>
<keyword evidence="1" id="KW-0677">Repeat</keyword>
<dbReference type="Pfam" id="PF00874">
    <property type="entry name" value="PRD"/>
    <property type="match status" value="2"/>
</dbReference>
<dbReference type="InterPro" id="IPR036634">
    <property type="entry name" value="PRD_sf"/>
</dbReference>
<dbReference type="Gene3D" id="2.30.24.10">
    <property type="entry name" value="CAT RNA-binding domain"/>
    <property type="match status" value="1"/>
</dbReference>
<dbReference type="Pfam" id="PF03123">
    <property type="entry name" value="CAT_RBD"/>
    <property type="match status" value="1"/>
</dbReference>
<reference evidence="4" key="1">
    <citation type="journal article" date="2019" name="Int. J. Syst. Evol. Microbiol.">
        <title>The Global Catalogue of Microorganisms (GCM) 10K type strain sequencing project: providing services to taxonomists for standard genome sequencing and annotation.</title>
        <authorList>
            <consortium name="The Broad Institute Genomics Platform"/>
            <consortium name="The Broad Institute Genome Sequencing Center for Infectious Disease"/>
            <person name="Wu L."/>
            <person name="Ma J."/>
        </authorList>
    </citation>
    <scope>NUCLEOTIDE SEQUENCE [LARGE SCALE GENOMIC DNA]</scope>
    <source>
        <strain evidence="4">TISTR 932</strain>
    </source>
</reference>
<dbReference type="SMART" id="SM01061">
    <property type="entry name" value="CAT_RBD"/>
    <property type="match status" value="1"/>
</dbReference>
<dbReference type="Proteomes" id="UP001597427">
    <property type="component" value="Unassembled WGS sequence"/>
</dbReference>
<feature type="domain" description="PRD" evidence="2">
    <location>
        <begin position="171"/>
        <end position="281"/>
    </location>
</feature>
<dbReference type="RefSeq" id="WP_379979690.1">
    <property type="nucleotide sequence ID" value="NZ_JBHUMO010000013.1"/>
</dbReference>
<dbReference type="Gene3D" id="1.10.1790.10">
    <property type="entry name" value="PRD domain"/>
    <property type="match status" value="2"/>
</dbReference>
<sequence>MIFVKKVLNSSVVLVEKEGEELIVLGRGIGYGKKIGDAIPDSDVDKIFLSIDTMKSSQFAELINEIPIRYFEMTKAIVTLAESASIKQMNTNIYLTLSDHLNFAVERFENGMNVINRLQWEIENYYPTEFEIGRQAIRLLSEEFDCLLPEEEAANIAFHLINAQTDMTTESNGLEKAKLVGTIINMVRYSLMKPLDANSIHYSRFVTHVRYFVDRFFSNGLIDEKNDDFYRQMWSLYPIAMDVATKVKAFIDQTYETKIPENEIAYLGVHINRLMHHSSLD</sequence>
<dbReference type="EMBL" id="JBHUMO010000013">
    <property type="protein sequence ID" value="MFD2728364.1"/>
    <property type="molecule type" value="Genomic_DNA"/>
</dbReference>
<evidence type="ECO:0000313" key="3">
    <source>
        <dbReference type="EMBL" id="MFD2728364.1"/>
    </source>
</evidence>
<evidence type="ECO:0000259" key="2">
    <source>
        <dbReference type="PROSITE" id="PS51372"/>
    </source>
</evidence>
<dbReference type="PANTHER" id="PTHR30185">
    <property type="entry name" value="CRYPTIC BETA-GLUCOSIDE BGL OPERON ANTITERMINATOR"/>
    <property type="match status" value="1"/>
</dbReference>
<dbReference type="SUPFAM" id="SSF63520">
    <property type="entry name" value="PTS-regulatory domain, PRD"/>
    <property type="match status" value="2"/>
</dbReference>
<dbReference type="PANTHER" id="PTHR30185:SF15">
    <property type="entry name" value="CRYPTIC BETA-GLUCOSIDE BGL OPERON ANTITERMINATOR"/>
    <property type="match status" value="1"/>
</dbReference>
<dbReference type="PROSITE" id="PS51372">
    <property type="entry name" value="PRD_2"/>
    <property type="match status" value="2"/>
</dbReference>
<comment type="caution">
    <text evidence="3">The sequence shown here is derived from an EMBL/GenBank/DDBJ whole genome shotgun (WGS) entry which is preliminary data.</text>
</comment>
<dbReference type="InterPro" id="IPR011608">
    <property type="entry name" value="PRD"/>
</dbReference>
<accession>A0ABW5THH5</accession>
<organism evidence="3 4">
    <name type="scientific">Enterococcus camelliae</name>
    <dbReference type="NCBI Taxonomy" id="453959"/>
    <lineage>
        <taxon>Bacteria</taxon>
        <taxon>Bacillati</taxon>
        <taxon>Bacillota</taxon>
        <taxon>Bacilli</taxon>
        <taxon>Lactobacillales</taxon>
        <taxon>Enterococcaceae</taxon>
        <taxon>Enterococcus</taxon>
    </lineage>
</organism>
<evidence type="ECO:0000256" key="1">
    <source>
        <dbReference type="ARBA" id="ARBA00022737"/>
    </source>
</evidence>